<dbReference type="InterPro" id="IPR020846">
    <property type="entry name" value="MFS_dom"/>
</dbReference>
<evidence type="ECO:0000256" key="3">
    <source>
        <dbReference type="ARBA" id="ARBA00022448"/>
    </source>
</evidence>
<sequence>MTTLLIIIYVTFISLGLPDAVLGSSWPRMYMDLNSSIASAGLVAMIICGGTIISSLFSARLINRWGTAHVTIVSVLLTAIALGGIAFVPNFIWLCLLAVPLGLGAGAVDSALNNFVALHYNAKHMNWLHCFWGIGATSGPLLMALFLMKDNGWRTGYLVIGVLQIILVLVLFITLPMWKRAKITTGRSEVKAEVKISVLLKIKGAKSALVGFFCFCAIEMTAGLWGSTYLVLYKDISVVTAAKWVSFFYIGVTVGRFIAGLISVRVSNINMIRGGQFLIIVGATLMVIPLTDQFQLMGFIILGLGCAPIYPSMLHETPHRFGKEISQGIMGIQMATAYIGSTFVPPLVGYATNRVGFGIFPIVILGFVVLMMLSTENINRILRRRKDTALAGS</sequence>
<evidence type="ECO:0000256" key="5">
    <source>
        <dbReference type="ARBA" id="ARBA00022989"/>
    </source>
</evidence>
<dbReference type="RefSeq" id="WP_069134829.1">
    <property type="nucleotide sequence ID" value="NZ_CP023483.1"/>
</dbReference>
<evidence type="ECO:0000313" key="10">
    <source>
        <dbReference type="Proteomes" id="UP000243591"/>
    </source>
</evidence>
<keyword evidence="6 7" id="KW-0472">Membrane</keyword>
<feature type="transmembrane region" description="Helical" evidence="7">
    <location>
        <begin position="294"/>
        <end position="313"/>
    </location>
</feature>
<feature type="transmembrane region" description="Helical" evidence="7">
    <location>
        <begin position="244"/>
        <end position="264"/>
    </location>
</feature>
<comment type="similarity">
    <text evidence="2">Belongs to the major facilitator superfamily.</text>
</comment>
<evidence type="ECO:0000256" key="6">
    <source>
        <dbReference type="ARBA" id="ARBA00023136"/>
    </source>
</evidence>
<dbReference type="STRING" id="2756.BFR44_07820"/>
<dbReference type="InterPro" id="IPR051788">
    <property type="entry name" value="MFS_Transporter"/>
</dbReference>
<protein>
    <submittedName>
        <fullName evidence="9">MFS transporter</fullName>
    </submittedName>
</protein>
<keyword evidence="10" id="KW-1185">Reference proteome</keyword>
<keyword evidence="4 7" id="KW-0812">Transmembrane</keyword>
<feature type="transmembrane region" description="Helical" evidence="7">
    <location>
        <begin position="154"/>
        <end position="178"/>
    </location>
</feature>
<name>A0A1D2KS57_BROTH</name>
<dbReference type="PROSITE" id="PS50850">
    <property type="entry name" value="MFS"/>
    <property type="match status" value="1"/>
</dbReference>
<feature type="transmembrane region" description="Helical" evidence="7">
    <location>
        <begin position="33"/>
        <end position="53"/>
    </location>
</feature>
<dbReference type="EMBL" id="CP023483">
    <property type="protein sequence ID" value="ATF25619.1"/>
    <property type="molecule type" value="Genomic_DNA"/>
</dbReference>
<feature type="transmembrane region" description="Helical" evidence="7">
    <location>
        <begin position="325"/>
        <end position="343"/>
    </location>
</feature>
<dbReference type="Pfam" id="PF07690">
    <property type="entry name" value="MFS_1"/>
    <property type="match status" value="1"/>
</dbReference>
<proteinExistence type="inferred from homology"/>
<feature type="transmembrane region" description="Helical" evidence="7">
    <location>
        <begin position="209"/>
        <end position="232"/>
    </location>
</feature>
<keyword evidence="5 7" id="KW-1133">Transmembrane helix</keyword>
<evidence type="ECO:0000313" key="9">
    <source>
        <dbReference type="EMBL" id="ATF25619.1"/>
    </source>
</evidence>
<accession>A0A1D2KS57</accession>
<evidence type="ECO:0000259" key="8">
    <source>
        <dbReference type="PROSITE" id="PS50850"/>
    </source>
</evidence>
<dbReference type="Gene3D" id="1.20.1250.20">
    <property type="entry name" value="MFS general substrate transporter like domains"/>
    <property type="match status" value="1"/>
</dbReference>
<feature type="domain" description="Major facilitator superfamily (MFS) profile" evidence="8">
    <location>
        <begin position="4"/>
        <end position="386"/>
    </location>
</feature>
<comment type="subcellular location">
    <subcellularLocation>
        <location evidence="1">Cell membrane</location>
        <topology evidence="1">Multi-pass membrane protein</topology>
    </subcellularLocation>
</comment>
<feature type="transmembrane region" description="Helical" evidence="7">
    <location>
        <begin position="355"/>
        <end position="375"/>
    </location>
</feature>
<feature type="transmembrane region" description="Helical" evidence="7">
    <location>
        <begin position="127"/>
        <end position="148"/>
    </location>
</feature>
<feature type="transmembrane region" description="Helical" evidence="7">
    <location>
        <begin position="91"/>
        <end position="115"/>
    </location>
</feature>
<dbReference type="InterPro" id="IPR036259">
    <property type="entry name" value="MFS_trans_sf"/>
</dbReference>
<dbReference type="PANTHER" id="PTHR23514:SF3">
    <property type="entry name" value="BYPASS OF STOP CODON PROTEIN 6"/>
    <property type="match status" value="1"/>
</dbReference>
<dbReference type="Proteomes" id="UP000243591">
    <property type="component" value="Chromosome"/>
</dbReference>
<evidence type="ECO:0000256" key="7">
    <source>
        <dbReference type="SAM" id="Phobius"/>
    </source>
</evidence>
<dbReference type="InterPro" id="IPR011701">
    <property type="entry name" value="MFS"/>
</dbReference>
<organism evidence="9 10">
    <name type="scientific">Brochothrix thermosphacta</name>
    <name type="common">Microbacterium thermosphactum</name>
    <dbReference type="NCBI Taxonomy" id="2756"/>
    <lineage>
        <taxon>Bacteria</taxon>
        <taxon>Bacillati</taxon>
        <taxon>Bacillota</taxon>
        <taxon>Bacilli</taxon>
        <taxon>Bacillales</taxon>
        <taxon>Listeriaceae</taxon>
        <taxon>Brochothrix</taxon>
    </lineage>
</organism>
<feature type="transmembrane region" description="Helical" evidence="7">
    <location>
        <begin position="271"/>
        <end position="288"/>
    </location>
</feature>
<gene>
    <name evidence="9" type="ORF">CNY62_04000</name>
</gene>
<dbReference type="OrthoDB" id="9795150at2"/>
<dbReference type="KEGG" id="bths:CNY62_04000"/>
<evidence type="ECO:0000256" key="1">
    <source>
        <dbReference type="ARBA" id="ARBA00004651"/>
    </source>
</evidence>
<feature type="transmembrane region" description="Helical" evidence="7">
    <location>
        <begin position="65"/>
        <end position="85"/>
    </location>
</feature>
<dbReference type="AlphaFoldDB" id="A0A1D2KS57"/>
<dbReference type="GO" id="GO:0022857">
    <property type="term" value="F:transmembrane transporter activity"/>
    <property type="evidence" value="ECO:0007669"/>
    <property type="project" value="InterPro"/>
</dbReference>
<dbReference type="PANTHER" id="PTHR23514">
    <property type="entry name" value="BYPASS OF STOP CODON PROTEIN 6"/>
    <property type="match status" value="1"/>
</dbReference>
<reference evidence="9 10" key="1">
    <citation type="submission" date="2017-09" db="EMBL/GenBank/DDBJ databases">
        <title>Complete Genome Sequences of Two Strains of the Meat Spoilage Bacterium Brochothrix thermosphacta Isolated from Ground Chicken.</title>
        <authorList>
            <person name="Paoli G.C."/>
            <person name="Wijey C."/>
            <person name="Chen C.-Y."/>
            <person name="Nguyen L."/>
            <person name="Yan X."/>
            <person name="Irwin P.L."/>
        </authorList>
    </citation>
    <scope>NUCLEOTIDE SEQUENCE [LARGE SCALE GENOMIC DNA]</scope>
    <source>
        <strain evidence="9 10">BI</strain>
    </source>
</reference>
<keyword evidence="3" id="KW-0813">Transport</keyword>
<evidence type="ECO:0000256" key="2">
    <source>
        <dbReference type="ARBA" id="ARBA00008335"/>
    </source>
</evidence>
<dbReference type="SUPFAM" id="SSF103473">
    <property type="entry name" value="MFS general substrate transporter"/>
    <property type="match status" value="1"/>
</dbReference>
<evidence type="ECO:0000256" key="4">
    <source>
        <dbReference type="ARBA" id="ARBA00022692"/>
    </source>
</evidence>
<dbReference type="GO" id="GO:0005886">
    <property type="term" value="C:plasma membrane"/>
    <property type="evidence" value="ECO:0007669"/>
    <property type="project" value="UniProtKB-SubCell"/>
</dbReference>